<organism evidence="4 5">
    <name type="scientific">Pichia kluyveri</name>
    <name type="common">Yeast</name>
    <dbReference type="NCBI Taxonomy" id="36015"/>
    <lineage>
        <taxon>Eukaryota</taxon>
        <taxon>Fungi</taxon>
        <taxon>Dikarya</taxon>
        <taxon>Ascomycota</taxon>
        <taxon>Saccharomycotina</taxon>
        <taxon>Pichiomycetes</taxon>
        <taxon>Pichiales</taxon>
        <taxon>Pichiaceae</taxon>
        <taxon>Pichia</taxon>
    </lineage>
</organism>
<dbReference type="EMBL" id="BTGB01000009">
    <property type="protein sequence ID" value="GMM48281.1"/>
    <property type="molecule type" value="Genomic_DNA"/>
</dbReference>
<accession>A0AAV5RCE2</accession>
<evidence type="ECO:0000256" key="2">
    <source>
        <dbReference type="ARBA" id="ARBA00022803"/>
    </source>
</evidence>
<keyword evidence="1" id="KW-0677">Repeat</keyword>
<sequence>MSLKTLLAKLVLQNPKIEFDNNHEEVDEQIQNHVLAIVNGHYFQLLQSKLFSEIFFQNNDILTATQNYVSSNGEDLLTYINTLTDILKQNINSCAISEEHKKIYTLSIAILFLQFFVVANFSGPKLPFELSDKEIGFMGLLFTTTNTNTKFKFNFQTQSLDLLSISGYSPYHLSETPFFLVLSLHMFERLQGTSISLLGSEKNKLDSSFVIENSFDVNFLSEQNQGAYINASICWWRARALQVQQSILPEISSEIITLSLELLGKKTVNALIDTVNVNSKANQYLLISYYLENANISIAGDLEVQTLDFILNANKASCMSLILTGCKARMTKHQTKSTATLTVLAKSSNTLLSSEESEKSFKPQDVQLNDDLFLEKPNFDSLGDNEILKDEETNIENDFTKRIKIDYSTMNDEIPTTIDKKLIPIAVKESDIPAELNNIDPNDQPTLANLDNIQLLLRMQAIYNNTPDGNTLVNEELIAVIQRVLFSSSEYVNWLIFSRALWYRSLLETARSRTVERGVLQLYSLVEELGVTSEHTARLFPKTDDEVKFPTEFRNSTDITVALTNATRLRYIYTLPLMPKWSMDTKLAEKLMELGSLKSALEIYERLEKWTDAALCYAATGDSDKGVELVEKALQYNPNDARSWSVLGDIKSDPSLWEKAWSIGRYANAKRSLAKFYSNPPKDSNVEKNLQTAISHMFDCLSANPINFQNWYFYGCMGLEVGNYELAAEAFTRCVSLDDSNSYAWSNLASALIQLDKISEAFTALQKSVNSGDSTKKSWKIWENYLIVAVKLGKWDEVLHASIVLLNDKKDLDHSTTSIDIPIVEKIADLLTSEPFDANKRETYFQKTATDFICNMIPSVVNSDSRIWRIVAKVDFWRKKPWLALEDYEKSYRAVINNPDLTSDENVWKIAVEACQELVSAYENFGELEGRHGAGDVVCKDWKFKAKSTIRSLISKGKSSWEYTDGFEALQELKLEIMNS</sequence>
<evidence type="ECO:0000256" key="3">
    <source>
        <dbReference type="PROSITE-ProRule" id="PRU00339"/>
    </source>
</evidence>
<protein>
    <submittedName>
        <fullName evidence="4">Tetratricopeptide repeat-containing protein</fullName>
    </submittedName>
</protein>
<dbReference type="InterPro" id="IPR011990">
    <property type="entry name" value="TPR-like_helical_dom_sf"/>
</dbReference>
<feature type="repeat" description="TPR" evidence="3">
    <location>
        <begin position="708"/>
        <end position="741"/>
    </location>
</feature>
<dbReference type="SUPFAM" id="SSF48452">
    <property type="entry name" value="TPR-like"/>
    <property type="match status" value="1"/>
</dbReference>
<comment type="caution">
    <text evidence="4">The sequence shown here is derived from an EMBL/GenBank/DDBJ whole genome shotgun (WGS) entry which is preliminary data.</text>
</comment>
<reference evidence="4 5" key="1">
    <citation type="journal article" date="2023" name="Elife">
        <title>Identification of key yeast species and microbe-microbe interactions impacting larval growth of Drosophila in the wild.</title>
        <authorList>
            <person name="Mure A."/>
            <person name="Sugiura Y."/>
            <person name="Maeda R."/>
            <person name="Honda K."/>
            <person name="Sakurai N."/>
            <person name="Takahashi Y."/>
            <person name="Watada M."/>
            <person name="Katoh T."/>
            <person name="Gotoh A."/>
            <person name="Gotoh Y."/>
            <person name="Taniguchi I."/>
            <person name="Nakamura K."/>
            <person name="Hayashi T."/>
            <person name="Katayama T."/>
            <person name="Uemura T."/>
            <person name="Hattori Y."/>
        </authorList>
    </citation>
    <scope>NUCLEOTIDE SEQUENCE [LARGE SCALE GENOMIC DNA]</scope>
    <source>
        <strain evidence="4 5">PK-24</strain>
    </source>
</reference>
<dbReference type="Proteomes" id="UP001378960">
    <property type="component" value="Unassembled WGS sequence"/>
</dbReference>
<dbReference type="AlphaFoldDB" id="A0AAV5RCE2"/>
<evidence type="ECO:0000313" key="4">
    <source>
        <dbReference type="EMBL" id="GMM48281.1"/>
    </source>
</evidence>
<keyword evidence="5" id="KW-1185">Reference proteome</keyword>
<dbReference type="Pfam" id="PF13181">
    <property type="entry name" value="TPR_8"/>
    <property type="match status" value="2"/>
</dbReference>
<proteinExistence type="predicted"/>
<keyword evidence="2 3" id="KW-0802">TPR repeat</keyword>
<evidence type="ECO:0000313" key="5">
    <source>
        <dbReference type="Proteomes" id="UP001378960"/>
    </source>
</evidence>
<dbReference type="SMART" id="SM00028">
    <property type="entry name" value="TPR"/>
    <property type="match status" value="3"/>
</dbReference>
<dbReference type="PROSITE" id="PS50005">
    <property type="entry name" value="TPR"/>
    <property type="match status" value="2"/>
</dbReference>
<dbReference type="InterPro" id="IPR019734">
    <property type="entry name" value="TPR_rpt"/>
</dbReference>
<feature type="repeat" description="TPR" evidence="3">
    <location>
        <begin position="607"/>
        <end position="640"/>
    </location>
</feature>
<gene>
    <name evidence="4" type="ORF">DAPK24_048790</name>
</gene>
<dbReference type="InterPro" id="IPR044244">
    <property type="entry name" value="TTC27/Emw1"/>
</dbReference>
<dbReference type="PANTHER" id="PTHR16193">
    <property type="entry name" value="TETRATRICOPEPTIDE REPEAT PROTEIN 27"/>
    <property type="match status" value="1"/>
</dbReference>
<dbReference type="Gene3D" id="1.25.40.10">
    <property type="entry name" value="Tetratricopeptide repeat domain"/>
    <property type="match status" value="1"/>
</dbReference>
<dbReference type="PANTHER" id="PTHR16193:SF0">
    <property type="entry name" value="TETRATRICOPEPTIDE REPEAT PROTEIN 27"/>
    <property type="match status" value="1"/>
</dbReference>
<evidence type="ECO:0000256" key="1">
    <source>
        <dbReference type="ARBA" id="ARBA00022737"/>
    </source>
</evidence>
<name>A0AAV5RCE2_PICKL</name>